<proteinExistence type="predicted"/>
<gene>
    <name evidence="2" type="ORF">KIW84_023653</name>
</gene>
<protein>
    <recommendedName>
        <fullName evidence="1">KIB1-4 beta-propeller domain-containing protein</fullName>
    </recommendedName>
</protein>
<comment type="caution">
    <text evidence="2">The sequence shown here is derived from an EMBL/GenBank/DDBJ whole genome shotgun (WGS) entry which is preliminary data.</text>
</comment>
<name>A0A9D4YDJ1_PEA</name>
<dbReference type="AlphaFoldDB" id="A0A9D4YDJ1"/>
<dbReference type="Gramene" id="Psat02G0365300-T1">
    <property type="protein sequence ID" value="KAI5437621.1"/>
    <property type="gene ID" value="KIW84_023653"/>
</dbReference>
<dbReference type="OrthoDB" id="1366812at2759"/>
<accession>A0A9D4YDJ1</accession>
<feature type="domain" description="KIB1-4 beta-propeller" evidence="1">
    <location>
        <begin position="108"/>
        <end position="323"/>
    </location>
</feature>
<dbReference type="PANTHER" id="PTHR44259">
    <property type="entry name" value="OS07G0183000 PROTEIN-RELATED"/>
    <property type="match status" value="1"/>
</dbReference>
<evidence type="ECO:0000313" key="3">
    <source>
        <dbReference type="Proteomes" id="UP001058974"/>
    </source>
</evidence>
<reference evidence="2 3" key="1">
    <citation type="journal article" date="2022" name="Nat. Genet.">
        <title>Improved pea reference genome and pan-genome highlight genomic features and evolutionary characteristics.</title>
        <authorList>
            <person name="Yang T."/>
            <person name="Liu R."/>
            <person name="Luo Y."/>
            <person name="Hu S."/>
            <person name="Wang D."/>
            <person name="Wang C."/>
            <person name="Pandey M.K."/>
            <person name="Ge S."/>
            <person name="Xu Q."/>
            <person name="Li N."/>
            <person name="Li G."/>
            <person name="Huang Y."/>
            <person name="Saxena R.K."/>
            <person name="Ji Y."/>
            <person name="Li M."/>
            <person name="Yan X."/>
            <person name="He Y."/>
            <person name="Liu Y."/>
            <person name="Wang X."/>
            <person name="Xiang C."/>
            <person name="Varshney R.K."/>
            <person name="Ding H."/>
            <person name="Gao S."/>
            <person name="Zong X."/>
        </authorList>
    </citation>
    <scope>NUCLEOTIDE SEQUENCE [LARGE SCALE GENOMIC DNA]</scope>
    <source>
        <strain evidence="2 3">cv. Zhongwan 6</strain>
    </source>
</reference>
<evidence type="ECO:0000259" key="1">
    <source>
        <dbReference type="Pfam" id="PF03478"/>
    </source>
</evidence>
<dbReference type="PANTHER" id="PTHR44259:SF93">
    <property type="entry name" value="PROTEIN, PUTATIVE (DUF295)-RELATED"/>
    <property type="match status" value="1"/>
</dbReference>
<dbReference type="InterPro" id="IPR050942">
    <property type="entry name" value="F-box_BR-signaling"/>
</dbReference>
<organism evidence="2 3">
    <name type="scientific">Pisum sativum</name>
    <name type="common">Garden pea</name>
    <name type="synonym">Lathyrus oleraceus</name>
    <dbReference type="NCBI Taxonomy" id="3888"/>
    <lineage>
        <taxon>Eukaryota</taxon>
        <taxon>Viridiplantae</taxon>
        <taxon>Streptophyta</taxon>
        <taxon>Embryophyta</taxon>
        <taxon>Tracheophyta</taxon>
        <taxon>Spermatophyta</taxon>
        <taxon>Magnoliopsida</taxon>
        <taxon>eudicotyledons</taxon>
        <taxon>Gunneridae</taxon>
        <taxon>Pentapetalae</taxon>
        <taxon>rosids</taxon>
        <taxon>fabids</taxon>
        <taxon>Fabales</taxon>
        <taxon>Fabaceae</taxon>
        <taxon>Papilionoideae</taxon>
        <taxon>50 kb inversion clade</taxon>
        <taxon>NPAAA clade</taxon>
        <taxon>Hologalegina</taxon>
        <taxon>IRL clade</taxon>
        <taxon>Fabeae</taxon>
        <taxon>Lathyrus</taxon>
    </lineage>
</organism>
<dbReference type="InterPro" id="IPR005174">
    <property type="entry name" value="KIB1-4_b-propeller"/>
</dbReference>
<evidence type="ECO:0000313" key="2">
    <source>
        <dbReference type="EMBL" id="KAI5437621.1"/>
    </source>
</evidence>
<dbReference type="EMBL" id="JAMSHJ010000002">
    <property type="protein sequence ID" value="KAI5437621.1"/>
    <property type="molecule type" value="Genomic_DNA"/>
</dbReference>
<dbReference type="Proteomes" id="UP001058974">
    <property type="component" value="Chromosome 2"/>
</dbReference>
<dbReference type="Pfam" id="PF03478">
    <property type="entry name" value="Beta-prop_KIB1-4"/>
    <property type="match status" value="1"/>
</dbReference>
<sequence>MKRDWANLDSLALNLILEKSIEPTYHIWFGSVCKNWHSVSKLNHHYNIQFRSNMLPMLMIPSEKSAEKRKLYSVVANRVYPFELTMLNKKRCCGSSYGWLATVDADNIITWVTLSVDPITSPDDYVVAAIYTNRGVLAFIKAGQEVWTYIQENDHFGFIDITFYKGLVYAVDRWKKIVSFELCYSSDPHDIFGRERRNPNVVLETSEDEIYSPLTYLVKSLEGELWMVRRFITREEDNINKGTKNFHVFKLVLDDKGEKLIHLLKLESLGDNILFVGDGDSTSISASYFSNSLQKDLIYYSDNYFDDEPNPYPEGPFDLGIYNVKWESFDLHCHYKSYFKAMSPPIWVVPPFQLD</sequence>
<keyword evidence="3" id="KW-1185">Reference proteome</keyword>